<name>A0A9W7B028_9STRA</name>
<keyword evidence="2" id="KW-0677">Repeat</keyword>
<dbReference type="EMBL" id="BLQM01000235">
    <property type="protein sequence ID" value="GMH77544.1"/>
    <property type="molecule type" value="Genomic_DNA"/>
</dbReference>
<organism evidence="5 6">
    <name type="scientific">Triparma laevis f. inornata</name>
    <dbReference type="NCBI Taxonomy" id="1714386"/>
    <lineage>
        <taxon>Eukaryota</taxon>
        <taxon>Sar</taxon>
        <taxon>Stramenopiles</taxon>
        <taxon>Ochrophyta</taxon>
        <taxon>Bolidophyceae</taxon>
        <taxon>Parmales</taxon>
        <taxon>Triparmaceae</taxon>
        <taxon>Triparma</taxon>
    </lineage>
</organism>
<gene>
    <name evidence="5" type="ORF">TL16_g07444</name>
</gene>
<feature type="domain" description="EF-hand" evidence="4">
    <location>
        <begin position="42"/>
        <end position="77"/>
    </location>
</feature>
<dbReference type="AlphaFoldDB" id="A0A9W7B028"/>
<reference evidence="6" key="1">
    <citation type="journal article" date="2023" name="Commun. Biol.">
        <title>Genome analysis of Parmales, the sister group of diatoms, reveals the evolutionary specialization of diatoms from phago-mixotrophs to photoautotrophs.</title>
        <authorList>
            <person name="Ban H."/>
            <person name="Sato S."/>
            <person name="Yoshikawa S."/>
            <person name="Yamada K."/>
            <person name="Nakamura Y."/>
            <person name="Ichinomiya M."/>
            <person name="Sato N."/>
            <person name="Blanc-Mathieu R."/>
            <person name="Endo H."/>
            <person name="Kuwata A."/>
            <person name="Ogata H."/>
        </authorList>
    </citation>
    <scope>NUCLEOTIDE SEQUENCE [LARGE SCALE GENOMIC DNA]</scope>
</reference>
<evidence type="ECO:0000256" key="2">
    <source>
        <dbReference type="ARBA" id="ARBA00022737"/>
    </source>
</evidence>
<dbReference type="Pfam" id="PF13499">
    <property type="entry name" value="EF-hand_7"/>
    <property type="match status" value="1"/>
</dbReference>
<evidence type="ECO:0000313" key="5">
    <source>
        <dbReference type="EMBL" id="GMH77544.1"/>
    </source>
</evidence>
<proteinExistence type="predicted"/>
<dbReference type="PANTHER" id="PTHR45942">
    <property type="entry name" value="PROTEIN PHOSPATASE 3 REGULATORY SUBUNIT B ALPHA ISOFORM TYPE 1"/>
    <property type="match status" value="1"/>
</dbReference>
<protein>
    <recommendedName>
        <fullName evidence="4">EF-hand domain-containing protein</fullName>
    </recommendedName>
</protein>
<dbReference type="CDD" id="cd00051">
    <property type="entry name" value="EFh"/>
    <property type="match status" value="1"/>
</dbReference>
<dbReference type="InterPro" id="IPR018247">
    <property type="entry name" value="EF_Hand_1_Ca_BS"/>
</dbReference>
<dbReference type="InterPro" id="IPR011992">
    <property type="entry name" value="EF-hand-dom_pair"/>
</dbReference>
<evidence type="ECO:0000256" key="3">
    <source>
        <dbReference type="ARBA" id="ARBA00022837"/>
    </source>
</evidence>
<feature type="domain" description="EF-hand" evidence="4">
    <location>
        <begin position="189"/>
        <end position="217"/>
    </location>
</feature>
<evidence type="ECO:0000259" key="4">
    <source>
        <dbReference type="PROSITE" id="PS50222"/>
    </source>
</evidence>
<dbReference type="PROSITE" id="PS00018">
    <property type="entry name" value="EF_HAND_1"/>
    <property type="match status" value="1"/>
</dbReference>
<dbReference type="PROSITE" id="PS50222">
    <property type="entry name" value="EF_HAND_2"/>
    <property type="match status" value="3"/>
</dbReference>
<feature type="domain" description="EF-hand" evidence="4">
    <location>
        <begin position="102"/>
        <end position="137"/>
    </location>
</feature>
<evidence type="ECO:0000256" key="1">
    <source>
        <dbReference type="ARBA" id="ARBA00022723"/>
    </source>
</evidence>
<sequence>MSAFPQPSSSAASREILRQTFQRLDTDHDLTISLPELVASVQDDNVVAAMMRSMDADRNGRIDFKEFCNGFDKATKLTGSIEEADPASKEKINAAREERSAKTNDLLQSVFDFCDGDNSGLISSAETVMAMAYFFNRPLAFEEKFKIDQFFSSCPGNEMTFEKFKFVMVPWWLSSGISLKPPPRPLHSQIFSFVDADHSGTVSGEEALLGLKFLGKKVTDENKATILGLTCFADGKEVDLDTFTTTVLPIMTSEERRKKELTVVEQGEKILTNPNLSADDKVKKIADLHDQAKKSDWLDKCGAYEQVNDSETELVSNFSSK</sequence>
<dbReference type="Gene3D" id="1.10.238.10">
    <property type="entry name" value="EF-hand"/>
    <property type="match status" value="2"/>
</dbReference>
<dbReference type="SMART" id="SM00054">
    <property type="entry name" value="EFh"/>
    <property type="match status" value="4"/>
</dbReference>
<dbReference type="InterPro" id="IPR002048">
    <property type="entry name" value="EF_hand_dom"/>
</dbReference>
<dbReference type="SUPFAM" id="SSF47473">
    <property type="entry name" value="EF-hand"/>
    <property type="match status" value="2"/>
</dbReference>
<evidence type="ECO:0000313" key="6">
    <source>
        <dbReference type="Proteomes" id="UP001162640"/>
    </source>
</evidence>
<keyword evidence="1" id="KW-0479">Metal-binding</keyword>
<comment type="caution">
    <text evidence="5">The sequence shown here is derived from an EMBL/GenBank/DDBJ whole genome shotgun (WGS) entry which is preliminary data.</text>
</comment>
<keyword evidence="3" id="KW-0106">Calcium</keyword>
<dbReference type="GO" id="GO:0005509">
    <property type="term" value="F:calcium ion binding"/>
    <property type="evidence" value="ECO:0007669"/>
    <property type="project" value="InterPro"/>
</dbReference>
<dbReference type="Pfam" id="PF13202">
    <property type="entry name" value="EF-hand_5"/>
    <property type="match status" value="1"/>
</dbReference>
<accession>A0A9W7B028</accession>
<dbReference type="Proteomes" id="UP001162640">
    <property type="component" value="Unassembled WGS sequence"/>
</dbReference>